<dbReference type="PANTHER" id="PTHR42788">
    <property type="entry name" value="TAURINE IMPORT ATP-BINDING PROTEIN-RELATED"/>
    <property type="match status" value="1"/>
</dbReference>
<dbReference type="Proteomes" id="UP000798046">
    <property type="component" value="Unassembled WGS sequence"/>
</dbReference>
<dbReference type="GO" id="GO:0005524">
    <property type="term" value="F:ATP binding"/>
    <property type="evidence" value="ECO:0007669"/>
    <property type="project" value="UniProtKB-KW"/>
</dbReference>
<dbReference type="PROSITE" id="PS00211">
    <property type="entry name" value="ABC_TRANSPORTER_1"/>
    <property type="match status" value="1"/>
</dbReference>
<protein>
    <submittedName>
        <fullName evidence="5">ABC transporter ATP-binding protein</fullName>
    </submittedName>
</protein>
<reference evidence="5 6" key="1">
    <citation type="journal article" date="2020" name="Microorganisms">
        <title>Description of Three Novel Members in the Family Geobacteraceae, Oryzomonas japonicum gen. nov., sp. nov., Oryzomonas sagensis sp. nov., and Oryzomonas ruber sp. nov.</title>
        <authorList>
            <person name="Xu Z."/>
            <person name="Masuda Y."/>
            <person name="Hayakawa C."/>
            <person name="Ushijima N."/>
            <person name="Kawano K."/>
            <person name="Shiratori Y."/>
            <person name="Senoo K."/>
            <person name="Itoh H."/>
        </authorList>
    </citation>
    <scope>NUCLEOTIDE SEQUENCE [LARGE SCALE GENOMIC DNA]</scope>
    <source>
        <strain evidence="5 6">Red100</strain>
    </source>
</reference>
<name>A0ABQ6TKZ9_9BACT</name>
<feature type="domain" description="ABC transporter" evidence="4">
    <location>
        <begin position="2"/>
        <end position="268"/>
    </location>
</feature>
<evidence type="ECO:0000313" key="6">
    <source>
        <dbReference type="Proteomes" id="UP000798046"/>
    </source>
</evidence>
<dbReference type="Gene3D" id="3.40.50.300">
    <property type="entry name" value="P-loop containing nucleotide triphosphate hydrolases"/>
    <property type="match status" value="1"/>
</dbReference>
<evidence type="ECO:0000259" key="4">
    <source>
        <dbReference type="PROSITE" id="PS50893"/>
    </source>
</evidence>
<comment type="caution">
    <text evidence="5">The sequence shown here is derived from an EMBL/GenBank/DDBJ whole genome shotgun (WGS) entry which is preliminary data.</text>
</comment>
<dbReference type="SMART" id="SM00382">
    <property type="entry name" value="AAA"/>
    <property type="match status" value="1"/>
</dbReference>
<organism evidence="5 6">
    <name type="scientific">Oryzomonas sagensis</name>
    <dbReference type="NCBI Taxonomy" id="2603857"/>
    <lineage>
        <taxon>Bacteria</taxon>
        <taxon>Pseudomonadati</taxon>
        <taxon>Thermodesulfobacteriota</taxon>
        <taxon>Desulfuromonadia</taxon>
        <taxon>Geobacterales</taxon>
        <taxon>Geobacteraceae</taxon>
        <taxon>Oryzomonas</taxon>
    </lineage>
</organism>
<evidence type="ECO:0000256" key="3">
    <source>
        <dbReference type="ARBA" id="ARBA00022840"/>
    </source>
</evidence>
<dbReference type="PANTHER" id="PTHR42788:SF13">
    <property type="entry name" value="ALIPHATIC SULFONATES IMPORT ATP-BINDING PROTEIN SSUB"/>
    <property type="match status" value="1"/>
</dbReference>
<dbReference type="InterPro" id="IPR003439">
    <property type="entry name" value="ABC_transporter-like_ATP-bd"/>
</dbReference>
<proteinExistence type="predicted"/>
<dbReference type="Pfam" id="PF00005">
    <property type="entry name" value="ABC_tran"/>
    <property type="match status" value="1"/>
</dbReference>
<dbReference type="PROSITE" id="PS50893">
    <property type="entry name" value="ABC_TRANSPORTER_2"/>
    <property type="match status" value="1"/>
</dbReference>
<keyword evidence="6" id="KW-1185">Reference proteome</keyword>
<keyword evidence="3 5" id="KW-0067">ATP-binding</keyword>
<dbReference type="InterPro" id="IPR050166">
    <property type="entry name" value="ABC_transporter_ATP-bind"/>
</dbReference>
<evidence type="ECO:0000256" key="1">
    <source>
        <dbReference type="ARBA" id="ARBA00022448"/>
    </source>
</evidence>
<dbReference type="InterPro" id="IPR027417">
    <property type="entry name" value="P-loop_NTPase"/>
</dbReference>
<sequence length="281" mass="30956">MIEAVAITKTFPTSSGQGRTADKTVLQSVSLTIADGAFVSLVGPTGCGKSTFLEILAGLQAPSHGEVRIDGTRVLEPLPATQAGMKAYRKKHRFLSPIANSLFRNKPRHDIAMIFQDYAVFPWMTARQNVQFVLGLRGVPRGEREKLARHYLAMVSLEEAADSYPSHLSGGMRQRLALARAFSAEPRIILMDEPFAAVDALTREKLQDDLVRLWETSGITIVLATHDVGEAVCLSDEVYIFSPAPGAIRGRVAIDVPRPRRHRTVAIETLKEQVLSHFWGQ</sequence>
<keyword evidence="2" id="KW-0547">Nucleotide-binding</keyword>
<dbReference type="CDD" id="cd03293">
    <property type="entry name" value="ABC_NrtD_SsuB_transporters"/>
    <property type="match status" value="1"/>
</dbReference>
<dbReference type="InterPro" id="IPR017871">
    <property type="entry name" value="ABC_transporter-like_CS"/>
</dbReference>
<dbReference type="SUPFAM" id="SSF52540">
    <property type="entry name" value="P-loop containing nucleoside triphosphate hydrolases"/>
    <property type="match status" value="1"/>
</dbReference>
<dbReference type="InterPro" id="IPR003593">
    <property type="entry name" value="AAA+_ATPase"/>
</dbReference>
<dbReference type="RefSeq" id="WP_151157891.1">
    <property type="nucleotide sequence ID" value="NZ_VZRA01000006.1"/>
</dbReference>
<keyword evidence="1" id="KW-0813">Transport</keyword>
<gene>
    <name evidence="5" type="ORF">F6V30_15450</name>
</gene>
<accession>A0ABQ6TKZ9</accession>
<dbReference type="EMBL" id="VZRA01000006">
    <property type="protein sequence ID" value="KAB0668728.1"/>
    <property type="molecule type" value="Genomic_DNA"/>
</dbReference>
<evidence type="ECO:0000256" key="2">
    <source>
        <dbReference type="ARBA" id="ARBA00022741"/>
    </source>
</evidence>
<evidence type="ECO:0000313" key="5">
    <source>
        <dbReference type="EMBL" id="KAB0668728.1"/>
    </source>
</evidence>